<dbReference type="EMBL" id="JASCZI010242342">
    <property type="protein sequence ID" value="MED6210721.1"/>
    <property type="molecule type" value="Genomic_DNA"/>
</dbReference>
<reference evidence="5 6" key="1">
    <citation type="journal article" date="2023" name="Plants (Basel)">
        <title>Bridging the Gap: Combining Genomics and Transcriptomics Approaches to Understand Stylosanthes scabra, an Orphan Legume from the Brazilian Caatinga.</title>
        <authorList>
            <person name="Ferreira-Neto J.R.C."/>
            <person name="da Silva M.D."/>
            <person name="Binneck E."/>
            <person name="de Melo N.F."/>
            <person name="da Silva R.H."/>
            <person name="de Melo A.L.T.M."/>
            <person name="Pandolfi V."/>
            <person name="Bustamante F.O."/>
            <person name="Brasileiro-Vidal A.C."/>
            <person name="Benko-Iseppon A.M."/>
        </authorList>
    </citation>
    <scope>NUCLEOTIDE SEQUENCE [LARGE SCALE GENOMIC DNA]</scope>
    <source>
        <tissue evidence="5">Leaves</tissue>
    </source>
</reference>
<dbReference type="PANTHER" id="PTHR12684:SF2">
    <property type="entry name" value="TRNA 2'-PHOSPHOTRANSFERASE 1"/>
    <property type="match status" value="1"/>
</dbReference>
<keyword evidence="6" id="KW-1185">Reference proteome</keyword>
<evidence type="ECO:0000256" key="3">
    <source>
        <dbReference type="ARBA" id="ARBA00047949"/>
    </source>
</evidence>
<dbReference type="InterPro" id="IPR002745">
    <property type="entry name" value="Ptrans_KptA/Tpt1"/>
</dbReference>
<dbReference type="EC" id="2.7.1.160" evidence="2"/>
<sequence>MFASVSDTTLLVLRHCRLLLPRVTVFDTVTVTVTFPSSPLFSSSSSSYFPPKMNNSTNPNASSFSSYAHSSSSGGRGSSFDMRNDRERTRGCGSGHGGGGSSGKDKLTLLVGSSTAHEKIVCMTRILRHMASELNLGMRSDGYVKVNDLLKLNMKTFANVPLRSHNIDDVREAVRKDNKQHFSLIEENGELLIRANQGHTITAVETESLLKPILSAEEVSGMRQDVNVLIFLDVRKALEEGMKLFISDNKVILTEGFDGVIPPKYFQKIESWPGRQPIPFQNN</sequence>
<evidence type="ECO:0000313" key="6">
    <source>
        <dbReference type="Proteomes" id="UP001341840"/>
    </source>
</evidence>
<feature type="compositionally biased region" description="Gly residues" evidence="4">
    <location>
        <begin position="92"/>
        <end position="102"/>
    </location>
</feature>
<comment type="caution">
    <text evidence="5">The sequence shown here is derived from an EMBL/GenBank/DDBJ whole genome shotgun (WGS) entry which is preliminary data.</text>
</comment>
<feature type="compositionally biased region" description="Low complexity" evidence="4">
    <location>
        <begin position="62"/>
        <end position="73"/>
    </location>
</feature>
<dbReference type="Pfam" id="PF01885">
    <property type="entry name" value="PTS_2-RNA"/>
    <property type="match status" value="1"/>
</dbReference>
<accession>A0ABU6YLC6</accession>
<dbReference type="Proteomes" id="UP001341840">
    <property type="component" value="Unassembled WGS sequence"/>
</dbReference>
<protein>
    <recommendedName>
        <fullName evidence="2">2'-phosphotransferase</fullName>
        <ecNumber evidence="2">2.7.1.160</ecNumber>
    </recommendedName>
</protein>
<dbReference type="InterPro" id="IPR042080">
    <property type="entry name" value="RNA_2'-PTrans_N"/>
</dbReference>
<dbReference type="SUPFAM" id="SSF56399">
    <property type="entry name" value="ADP-ribosylation"/>
    <property type="match status" value="1"/>
</dbReference>
<comment type="function">
    <text evidence="1">Catalyzes the last step of tRNA splicing, the transfer of the splice junction 2'-phosphate from ligated tRNA to NAD to produce ADP-ribose 1''-2'' cyclic phosphate.</text>
</comment>
<name>A0ABU6YLC6_9FABA</name>
<evidence type="ECO:0000256" key="1">
    <source>
        <dbReference type="ARBA" id="ARBA00003343"/>
    </source>
</evidence>
<evidence type="ECO:0000256" key="2">
    <source>
        <dbReference type="ARBA" id="ARBA00012007"/>
    </source>
</evidence>
<dbReference type="Gene3D" id="1.10.10.970">
    <property type="entry name" value="RNA 2'-phosphotransferase, Tpt1/KptA family, N-terminal domain"/>
    <property type="match status" value="1"/>
</dbReference>
<evidence type="ECO:0000313" key="5">
    <source>
        <dbReference type="EMBL" id="MED6210721.1"/>
    </source>
</evidence>
<evidence type="ECO:0000256" key="4">
    <source>
        <dbReference type="SAM" id="MobiDB-lite"/>
    </source>
</evidence>
<gene>
    <name evidence="5" type="ORF">PIB30_066792</name>
</gene>
<proteinExistence type="predicted"/>
<comment type="catalytic activity">
    <reaction evidence="3">
        <text>2'-phospho-[ligated tRNA] + NAD(+) = mature tRNA + ADP-alpha-D-ribose 1'',2''-cyclic phosphate + nicotinamide</text>
        <dbReference type="Rhea" id="RHEA:23324"/>
        <dbReference type="Rhea" id="RHEA-COMP:11106"/>
        <dbReference type="Rhea" id="RHEA-COMP:11107"/>
        <dbReference type="ChEBI" id="CHEBI:17154"/>
        <dbReference type="ChEBI" id="CHEBI:57540"/>
        <dbReference type="ChEBI" id="CHEBI:76596"/>
        <dbReference type="ChEBI" id="CHEBI:82883"/>
        <dbReference type="ChEBI" id="CHEBI:85027"/>
        <dbReference type="EC" id="2.7.1.160"/>
    </reaction>
</comment>
<dbReference type="PANTHER" id="PTHR12684">
    <property type="entry name" value="PUTATIVE PHOSPHOTRANSFERASE"/>
    <property type="match status" value="1"/>
</dbReference>
<feature type="region of interest" description="Disordered" evidence="4">
    <location>
        <begin position="60"/>
        <end position="106"/>
    </location>
</feature>
<organism evidence="5 6">
    <name type="scientific">Stylosanthes scabra</name>
    <dbReference type="NCBI Taxonomy" id="79078"/>
    <lineage>
        <taxon>Eukaryota</taxon>
        <taxon>Viridiplantae</taxon>
        <taxon>Streptophyta</taxon>
        <taxon>Embryophyta</taxon>
        <taxon>Tracheophyta</taxon>
        <taxon>Spermatophyta</taxon>
        <taxon>Magnoliopsida</taxon>
        <taxon>eudicotyledons</taxon>
        <taxon>Gunneridae</taxon>
        <taxon>Pentapetalae</taxon>
        <taxon>rosids</taxon>
        <taxon>fabids</taxon>
        <taxon>Fabales</taxon>
        <taxon>Fabaceae</taxon>
        <taxon>Papilionoideae</taxon>
        <taxon>50 kb inversion clade</taxon>
        <taxon>dalbergioids sensu lato</taxon>
        <taxon>Dalbergieae</taxon>
        <taxon>Pterocarpus clade</taxon>
        <taxon>Stylosanthes</taxon>
    </lineage>
</organism>